<proteinExistence type="predicted"/>
<accession>A0ABR7N7Z9</accession>
<dbReference type="Pfam" id="PF06898">
    <property type="entry name" value="YqfD"/>
    <property type="match status" value="1"/>
</dbReference>
<keyword evidence="1" id="KW-0812">Transmembrane</keyword>
<reference evidence="2 3" key="1">
    <citation type="submission" date="2020-08" db="EMBL/GenBank/DDBJ databases">
        <title>Genome public.</title>
        <authorList>
            <person name="Liu C."/>
            <person name="Sun Q."/>
        </authorList>
    </citation>
    <scope>NUCLEOTIDE SEQUENCE [LARGE SCALE GENOMIC DNA]</scope>
    <source>
        <strain evidence="2 3">NSJ-46</strain>
    </source>
</reference>
<dbReference type="RefSeq" id="WP_249307260.1">
    <property type="nucleotide sequence ID" value="NZ_JACRSZ010000003.1"/>
</dbReference>
<dbReference type="Proteomes" id="UP000657421">
    <property type="component" value="Unassembled WGS sequence"/>
</dbReference>
<name>A0ABR7N7Z9_9FIRM</name>
<sequence>MLHHNFFWTGCLRVRITGDSCERFLNLCVNHEISFCRICRDQDGYTAIMMAGDFLKIKRLVKKSGVHIRIVQKSGMPFFLKQHRKRKLLLLGWIWCCFFLYLLSIHIWRIDICGNQEITTMQMLSYLEQNEIRPGSLSRKIDCKKIAADIRNAFPGITWVAVKKQGTFLEINIKENTDSAYTMDQGVWFSDSEGSSLVAVCDGKILDIVTREGVSCVQEGDQIRKGDILVSGAIPVTNDDGEIANIRYVNADADILMETSGTYTDTFPRSGQQDTYPDQGQVNWYLKIGNQVFSTGKIQETSESSDLMVEETQLSLFPGFYLPVCLGKVICHEVESHSIFLSEEAAKDKAERRLEKFITENAEKGVQIFKKNVKIEIGMTICKCVCNYQAYISETRSIPATQVEDNEERTNS</sequence>
<feature type="transmembrane region" description="Helical" evidence="1">
    <location>
        <begin position="88"/>
        <end position="108"/>
    </location>
</feature>
<keyword evidence="1" id="KW-0472">Membrane</keyword>
<dbReference type="EMBL" id="JACRSZ010000003">
    <property type="protein sequence ID" value="MBC8572275.1"/>
    <property type="molecule type" value="Genomic_DNA"/>
</dbReference>
<evidence type="ECO:0000313" key="2">
    <source>
        <dbReference type="EMBL" id="MBC8572275.1"/>
    </source>
</evidence>
<organism evidence="2 3">
    <name type="scientific">Jingyaoa shaoxingensis</name>
    <dbReference type="NCBI Taxonomy" id="2763671"/>
    <lineage>
        <taxon>Bacteria</taxon>
        <taxon>Bacillati</taxon>
        <taxon>Bacillota</taxon>
        <taxon>Clostridia</taxon>
        <taxon>Lachnospirales</taxon>
        <taxon>Lachnospiraceae</taxon>
        <taxon>Jingyaoa</taxon>
    </lineage>
</organism>
<keyword evidence="1" id="KW-1133">Transmembrane helix</keyword>
<keyword evidence="3" id="KW-1185">Reference proteome</keyword>
<evidence type="ECO:0000256" key="1">
    <source>
        <dbReference type="SAM" id="Phobius"/>
    </source>
</evidence>
<comment type="caution">
    <text evidence="2">The sequence shown here is derived from an EMBL/GenBank/DDBJ whole genome shotgun (WGS) entry which is preliminary data.</text>
</comment>
<dbReference type="InterPro" id="IPR010690">
    <property type="entry name" value="YqfD"/>
</dbReference>
<gene>
    <name evidence="2" type="ORF">H8716_04125</name>
</gene>
<protein>
    <submittedName>
        <fullName evidence="2">Sporulation protein YqfD</fullName>
    </submittedName>
</protein>
<evidence type="ECO:0000313" key="3">
    <source>
        <dbReference type="Proteomes" id="UP000657421"/>
    </source>
</evidence>